<feature type="binding site" evidence="11 13">
    <location>
        <position position="389"/>
    </location>
    <ligand>
        <name>Zn(2+)</name>
        <dbReference type="ChEBI" id="CHEBI:29105"/>
        <label>2</label>
    </ligand>
</feature>
<dbReference type="NCBIfam" id="NF009920">
    <property type="entry name" value="PRK13381.1"/>
    <property type="match status" value="1"/>
</dbReference>
<evidence type="ECO:0000256" key="9">
    <source>
        <dbReference type="ARBA" id="ARBA00022833"/>
    </source>
</evidence>
<proteinExistence type="inferred from homology"/>
<dbReference type="KEGG" id="pasa:BAOM_0528"/>
<feature type="binding site" evidence="11 13">
    <location>
        <position position="87"/>
    </location>
    <ligand>
        <name>Zn(2+)</name>
        <dbReference type="ChEBI" id="CHEBI:29105"/>
        <label>1</label>
    </ligand>
</feature>
<dbReference type="Pfam" id="PF01546">
    <property type="entry name" value="Peptidase_M20"/>
    <property type="match status" value="1"/>
</dbReference>
<dbReference type="Pfam" id="PF07687">
    <property type="entry name" value="M20_dimer"/>
    <property type="match status" value="1"/>
</dbReference>
<comment type="similarity">
    <text evidence="3 11">Belongs to the peptidase M20B family.</text>
</comment>
<keyword evidence="6 11" id="KW-0645">Protease</keyword>
<feature type="binding site" evidence="11 13">
    <location>
        <position position="185"/>
    </location>
    <ligand>
        <name>Zn(2+)</name>
        <dbReference type="ChEBI" id="CHEBI:29105"/>
        <label>2</label>
    </ligand>
</feature>
<reference evidence="15 16" key="1">
    <citation type="submission" date="2018-01" db="EMBL/GenBank/DDBJ databases">
        <title>Bacillus asahii Genome sequencing and assembly.</title>
        <authorList>
            <person name="Jiang H."/>
            <person name="Feng Y."/>
            <person name="Zhao F."/>
            <person name="Lin X."/>
        </authorList>
    </citation>
    <scope>NUCLEOTIDE SEQUENCE [LARGE SCALE GENOMIC DNA]</scope>
    <source>
        <strain evidence="15 16">OM18</strain>
    </source>
</reference>
<evidence type="ECO:0000256" key="1">
    <source>
        <dbReference type="ARBA" id="ARBA00000870"/>
    </source>
</evidence>
<comment type="cofactor">
    <cofactor evidence="11 13">
        <name>Zn(2+)</name>
        <dbReference type="ChEBI" id="CHEBI:29105"/>
    </cofactor>
    <text evidence="11 13">Binds 2 Zn(2+) ions per subunit.</text>
</comment>
<dbReference type="Proteomes" id="UP000283095">
    <property type="component" value="Chromosome"/>
</dbReference>
<evidence type="ECO:0000313" key="16">
    <source>
        <dbReference type="Proteomes" id="UP000283095"/>
    </source>
</evidence>
<dbReference type="GO" id="GO:0006508">
    <property type="term" value="P:proteolysis"/>
    <property type="evidence" value="ECO:0007669"/>
    <property type="project" value="UniProtKB-UniRule"/>
</dbReference>
<feature type="binding site" evidence="11 13">
    <location>
        <position position="150"/>
    </location>
    <ligand>
        <name>Zn(2+)</name>
        <dbReference type="ChEBI" id="CHEBI:29105"/>
        <label>2</label>
    </ligand>
</feature>
<dbReference type="HAMAP" id="MF_00550">
    <property type="entry name" value="Aminopeptidase_M20"/>
    <property type="match status" value="1"/>
</dbReference>
<evidence type="ECO:0000256" key="6">
    <source>
        <dbReference type="ARBA" id="ARBA00022670"/>
    </source>
</evidence>
<gene>
    <name evidence="11 15" type="primary">pepT</name>
    <name evidence="15" type="ORF">BAOM_0528</name>
</gene>
<keyword evidence="4 11" id="KW-0031">Aminopeptidase</keyword>
<dbReference type="NCBIfam" id="TIGR01882">
    <property type="entry name" value="peptidase-T"/>
    <property type="match status" value="1"/>
</dbReference>
<sequence>MKEKGGNNLKAEIIERFTSYVKIDTQSNEANAACPSTPGQLILANQLVEELKTIGMEDVTIDTNGYVMATLPSNTTKQVPTIGFLAHVDTATDFTGKDVKPKIVENYDGKEINLNKELSVILSPKEFPSLSQYIGHTLITTDGTTLLGADNKSGIAEIMTAMDYLIKHPEIKHGKIRVAFTPDEEIGRGPHKFDVDAFNAKFAYTVDGGPLGELEYESFNAAGAKITIKGTNIHPGTAKGKMVHSSKIAMELHSKLPIAEAPEYTEGYEGFYHLLSFNGGVEETKLSYIIRDFDRNQFNERKQFIKQIVDELREKYGQDRILLELNDQYYNMKEKIEPVKEIVDIASQAMKNLNIEPKISPIRGGTDGSQLSYMGLPTPNIFTGGENFHGKYEFISVDNMIKATYVIIEIAKLFEEAGE</sequence>
<dbReference type="GO" id="GO:0008237">
    <property type="term" value="F:metallopeptidase activity"/>
    <property type="evidence" value="ECO:0007669"/>
    <property type="project" value="UniProtKB-KW"/>
</dbReference>
<comment type="function">
    <text evidence="11">Cleaves the N-terminal amino acid of tripeptides.</text>
</comment>
<dbReference type="InterPro" id="IPR036264">
    <property type="entry name" value="Bact_exopeptidase_dim_dom"/>
</dbReference>
<dbReference type="NCBIfam" id="NF003976">
    <property type="entry name" value="PRK05469.1"/>
    <property type="match status" value="1"/>
</dbReference>
<accession>A0A3Q9RKZ9</accession>
<keyword evidence="9 11" id="KW-0862">Zinc</keyword>
<evidence type="ECO:0000256" key="3">
    <source>
        <dbReference type="ARBA" id="ARBA00009692"/>
    </source>
</evidence>
<keyword evidence="8 11" id="KW-0378">Hydrolase</keyword>
<dbReference type="AlphaFoldDB" id="A0A3Q9RKZ9"/>
<keyword evidence="7 11" id="KW-0479">Metal-binding</keyword>
<evidence type="ECO:0000256" key="8">
    <source>
        <dbReference type="ARBA" id="ARBA00022801"/>
    </source>
</evidence>
<dbReference type="CDD" id="cd03892">
    <property type="entry name" value="M20_peptT"/>
    <property type="match status" value="1"/>
</dbReference>
<evidence type="ECO:0000259" key="14">
    <source>
        <dbReference type="Pfam" id="PF07687"/>
    </source>
</evidence>
<dbReference type="GO" id="GO:0008270">
    <property type="term" value="F:zinc ion binding"/>
    <property type="evidence" value="ECO:0007669"/>
    <property type="project" value="UniProtKB-UniRule"/>
</dbReference>
<dbReference type="GO" id="GO:0045148">
    <property type="term" value="F:tripeptide aminopeptidase activity"/>
    <property type="evidence" value="ECO:0007669"/>
    <property type="project" value="UniProtKB-UniRule"/>
</dbReference>
<dbReference type="PROSITE" id="PS00758">
    <property type="entry name" value="ARGE_DAPE_CPG2_1"/>
    <property type="match status" value="1"/>
</dbReference>
<feature type="binding site" evidence="11 13">
    <location>
        <position position="207"/>
    </location>
    <ligand>
        <name>Zn(2+)</name>
        <dbReference type="ChEBI" id="CHEBI:29105"/>
        <label>1</label>
    </ligand>
</feature>
<dbReference type="GO" id="GO:0005829">
    <property type="term" value="C:cytosol"/>
    <property type="evidence" value="ECO:0007669"/>
    <property type="project" value="TreeGrafter"/>
</dbReference>
<feature type="active site" evidence="11 12">
    <location>
        <position position="89"/>
    </location>
</feature>
<dbReference type="EC" id="3.4.11.4" evidence="11"/>
<keyword evidence="10 11" id="KW-0482">Metalloprotease</keyword>
<evidence type="ECO:0000256" key="5">
    <source>
        <dbReference type="ARBA" id="ARBA00022490"/>
    </source>
</evidence>
<comment type="catalytic activity">
    <reaction evidence="1 11">
        <text>Release of the N-terminal residue from a tripeptide.</text>
        <dbReference type="EC" id="3.4.11.4"/>
    </reaction>
</comment>
<protein>
    <recommendedName>
        <fullName evidence="11">Peptidase T</fullName>
        <ecNumber evidence="11">3.4.11.4</ecNumber>
    </recommendedName>
    <alternativeName>
        <fullName evidence="11">Aminotripeptidase</fullName>
        <shortName evidence="11">Tripeptidase</shortName>
    </alternativeName>
    <alternativeName>
        <fullName evidence="11">Tripeptide aminopeptidase</fullName>
    </alternativeName>
</protein>
<dbReference type="PROSITE" id="PS00759">
    <property type="entry name" value="ARGE_DAPE_CPG2_2"/>
    <property type="match status" value="1"/>
</dbReference>
<dbReference type="InterPro" id="IPR011650">
    <property type="entry name" value="Peptidase_M20_dimer"/>
</dbReference>
<dbReference type="EMBL" id="CP026095">
    <property type="protein sequence ID" value="AZV41184.1"/>
    <property type="molecule type" value="Genomic_DNA"/>
</dbReference>
<dbReference type="InterPro" id="IPR010161">
    <property type="entry name" value="Peptidase_M20B"/>
</dbReference>
<organism evidence="15 16">
    <name type="scientific">Peribacillus asahii</name>
    <dbReference type="NCBI Taxonomy" id="228899"/>
    <lineage>
        <taxon>Bacteria</taxon>
        <taxon>Bacillati</taxon>
        <taxon>Bacillota</taxon>
        <taxon>Bacilli</taxon>
        <taxon>Bacillales</taxon>
        <taxon>Bacillaceae</taxon>
        <taxon>Peribacillus</taxon>
    </lineage>
</organism>
<feature type="domain" description="Peptidase M20 dimerisation" evidence="14">
    <location>
        <begin position="216"/>
        <end position="319"/>
    </location>
</feature>
<dbReference type="PANTHER" id="PTHR42994">
    <property type="entry name" value="PEPTIDASE T"/>
    <property type="match status" value="1"/>
</dbReference>
<dbReference type="PANTHER" id="PTHR42994:SF1">
    <property type="entry name" value="PEPTIDASE T"/>
    <property type="match status" value="1"/>
</dbReference>
<dbReference type="Gene3D" id="3.30.70.360">
    <property type="match status" value="1"/>
</dbReference>
<name>A0A3Q9RKZ9_9BACI</name>
<feature type="binding site" evidence="11 13">
    <location>
        <position position="150"/>
    </location>
    <ligand>
        <name>Zn(2+)</name>
        <dbReference type="ChEBI" id="CHEBI:29105"/>
        <label>1</label>
    </ligand>
</feature>
<evidence type="ECO:0000313" key="15">
    <source>
        <dbReference type="EMBL" id="AZV41184.1"/>
    </source>
</evidence>
<evidence type="ECO:0000256" key="2">
    <source>
        <dbReference type="ARBA" id="ARBA00004496"/>
    </source>
</evidence>
<feature type="active site" description="Proton acceptor" evidence="11 12">
    <location>
        <position position="184"/>
    </location>
</feature>
<evidence type="ECO:0000256" key="12">
    <source>
        <dbReference type="PIRSR" id="PIRSR037215-1"/>
    </source>
</evidence>
<evidence type="ECO:0000256" key="13">
    <source>
        <dbReference type="PIRSR" id="PIRSR037215-2"/>
    </source>
</evidence>
<dbReference type="FunFam" id="3.30.70.360:FF:000002">
    <property type="entry name" value="Peptidase T"/>
    <property type="match status" value="1"/>
</dbReference>
<evidence type="ECO:0000256" key="7">
    <source>
        <dbReference type="ARBA" id="ARBA00022723"/>
    </source>
</evidence>
<dbReference type="Gene3D" id="3.40.630.10">
    <property type="entry name" value="Zn peptidases"/>
    <property type="match status" value="1"/>
</dbReference>
<dbReference type="SUPFAM" id="SSF53187">
    <property type="entry name" value="Zn-dependent exopeptidases"/>
    <property type="match status" value="1"/>
</dbReference>
<evidence type="ECO:0000256" key="10">
    <source>
        <dbReference type="ARBA" id="ARBA00023049"/>
    </source>
</evidence>
<keyword evidence="5 11" id="KW-0963">Cytoplasm</keyword>
<dbReference type="GO" id="GO:0043171">
    <property type="term" value="P:peptide catabolic process"/>
    <property type="evidence" value="ECO:0007669"/>
    <property type="project" value="UniProtKB-UniRule"/>
</dbReference>
<dbReference type="PIRSF" id="PIRSF037215">
    <property type="entry name" value="Peptidase_M20B"/>
    <property type="match status" value="1"/>
</dbReference>
<dbReference type="SUPFAM" id="SSF55031">
    <property type="entry name" value="Bacterial exopeptidase dimerisation domain"/>
    <property type="match status" value="1"/>
</dbReference>
<dbReference type="InterPro" id="IPR001261">
    <property type="entry name" value="ArgE/DapE_CS"/>
</dbReference>
<evidence type="ECO:0000256" key="11">
    <source>
        <dbReference type="HAMAP-Rule" id="MF_00550"/>
    </source>
</evidence>
<evidence type="ECO:0000256" key="4">
    <source>
        <dbReference type="ARBA" id="ARBA00022438"/>
    </source>
</evidence>
<dbReference type="InterPro" id="IPR002933">
    <property type="entry name" value="Peptidase_M20"/>
</dbReference>
<comment type="subcellular location">
    <subcellularLocation>
        <location evidence="2 11">Cytoplasm</location>
    </subcellularLocation>
</comment>